<organism evidence="1 2">
    <name type="scientific">Botrytis fragariae</name>
    <dbReference type="NCBI Taxonomy" id="1964551"/>
    <lineage>
        <taxon>Eukaryota</taxon>
        <taxon>Fungi</taxon>
        <taxon>Dikarya</taxon>
        <taxon>Ascomycota</taxon>
        <taxon>Pezizomycotina</taxon>
        <taxon>Leotiomycetes</taxon>
        <taxon>Helotiales</taxon>
        <taxon>Sclerotiniaceae</taxon>
        <taxon>Botrytis</taxon>
    </lineage>
</organism>
<sequence length="165" mass="19364">MTEVPLCQLGDTYVPTYLAVLVRPDFDPFHTAIIAPLVGRVIATVITAPTARPNTHSRFWGWYSRHLEDKSLVDKKGVALSSTARYSNLIERGEESICGKIQCSGRFRTWCSYERCRFMMLDRRIKERQNERRPKPSFKENVFARRSFHRRTLRCTEMLKSWPKH</sequence>
<evidence type="ECO:0000313" key="1">
    <source>
        <dbReference type="EMBL" id="KAF5877421.1"/>
    </source>
</evidence>
<dbReference type="Proteomes" id="UP000531561">
    <property type="component" value="Unassembled WGS sequence"/>
</dbReference>
<accession>A0A8H6B0Z8</accession>
<dbReference type="RefSeq" id="XP_037196367.1">
    <property type="nucleotide sequence ID" value="XM_037332213.1"/>
</dbReference>
<dbReference type="AlphaFoldDB" id="A0A8H6B0Z8"/>
<dbReference type="EMBL" id="JABFCT010000003">
    <property type="protein sequence ID" value="KAF5877421.1"/>
    <property type="molecule type" value="Genomic_DNA"/>
</dbReference>
<proteinExistence type="predicted"/>
<comment type="caution">
    <text evidence="1">The sequence shown here is derived from an EMBL/GenBank/DDBJ whole genome shotgun (WGS) entry which is preliminary data.</text>
</comment>
<name>A0A8H6B0Z8_9HELO</name>
<protein>
    <submittedName>
        <fullName evidence="1">Uncharacterized protein</fullName>
    </submittedName>
</protein>
<dbReference type="GeneID" id="59255905"/>
<gene>
    <name evidence="1" type="ORF">Bfra_001788</name>
</gene>
<evidence type="ECO:0000313" key="2">
    <source>
        <dbReference type="Proteomes" id="UP000531561"/>
    </source>
</evidence>
<reference evidence="1 2" key="1">
    <citation type="journal article" date="2020" name="Phytopathology">
        <title>A high-quality genome resource of Botrytis fragariae, a new and rapidly spreading fungal pathogen causing strawberry gray mold in the U.S.A.</title>
        <authorList>
            <person name="Wu Y."/>
            <person name="Saski C.A."/>
            <person name="Schnabel G."/>
            <person name="Xiao S."/>
            <person name="Hu M."/>
        </authorList>
    </citation>
    <scope>NUCLEOTIDE SEQUENCE [LARGE SCALE GENOMIC DNA]</scope>
    <source>
        <strain evidence="1 2">BVB16</strain>
    </source>
</reference>
<keyword evidence="2" id="KW-1185">Reference proteome</keyword>